<dbReference type="AlphaFoldDB" id="A0A3E0K145"/>
<dbReference type="InterPro" id="IPR013325">
    <property type="entry name" value="RNA_pol_sigma_r2"/>
</dbReference>
<dbReference type="InterPro" id="IPR007627">
    <property type="entry name" value="RNA_pol_sigma70_r2"/>
</dbReference>
<evidence type="ECO:0000256" key="4">
    <source>
        <dbReference type="ARBA" id="ARBA00023163"/>
    </source>
</evidence>
<dbReference type="InterPro" id="IPR013249">
    <property type="entry name" value="RNA_pol_sigma70_r4_t2"/>
</dbReference>
<dbReference type="InterPro" id="IPR014300">
    <property type="entry name" value="RNA_pol_sigma-V"/>
</dbReference>
<protein>
    <submittedName>
        <fullName evidence="7">RNA polymerase</fullName>
    </submittedName>
</protein>
<keyword evidence="2" id="KW-0805">Transcription regulation</keyword>
<sequence>MEHLELIRKAKTGDPESFEKLLSLYGDRLYRTAFLYAGNREDALDIIQETDCKAFLAIGNLKEEKYFSTWLTRILLNAAYEFLRKRKRDIPFASVEKFSGGTESIRMESMDLVRAIQRLRKSYRDAIILFYYQDLPIKEVAKIMKVPEGTVKTYLKRGKEELKSILEGWEFDERRMAPGKI</sequence>
<feature type="domain" description="RNA polymerase sigma factor 70 region 4 type 2" evidence="6">
    <location>
        <begin position="110"/>
        <end position="162"/>
    </location>
</feature>
<evidence type="ECO:0000256" key="2">
    <source>
        <dbReference type="ARBA" id="ARBA00023015"/>
    </source>
</evidence>
<dbReference type="Pfam" id="PF04542">
    <property type="entry name" value="Sigma70_r2"/>
    <property type="match status" value="1"/>
</dbReference>
<dbReference type="InterPro" id="IPR039425">
    <property type="entry name" value="RNA_pol_sigma-70-like"/>
</dbReference>
<evidence type="ECO:0000313" key="7">
    <source>
        <dbReference type="EMBL" id="REJ26665.1"/>
    </source>
</evidence>
<dbReference type="GO" id="GO:0006352">
    <property type="term" value="P:DNA-templated transcription initiation"/>
    <property type="evidence" value="ECO:0007669"/>
    <property type="project" value="InterPro"/>
</dbReference>
<dbReference type="NCBIfam" id="TIGR02954">
    <property type="entry name" value="Sig70_famx3"/>
    <property type="match status" value="1"/>
</dbReference>
<dbReference type="Proteomes" id="UP000257014">
    <property type="component" value="Unassembled WGS sequence"/>
</dbReference>
<reference evidence="7 8" key="1">
    <citation type="submission" date="2018-03" db="EMBL/GenBank/DDBJ databases">
        <authorList>
            <person name="Keele B.F."/>
        </authorList>
    </citation>
    <scope>NUCLEOTIDE SEQUENCE [LARGE SCALE GENOMIC DNA]</scope>
    <source>
        <strain evidence="7">ZCTH4_d</strain>
    </source>
</reference>
<dbReference type="Gene3D" id="1.10.1740.10">
    <property type="match status" value="1"/>
</dbReference>
<gene>
    <name evidence="7" type="ORF">C6P37_13215</name>
</gene>
<feature type="domain" description="RNA polymerase sigma-70 region 2" evidence="5">
    <location>
        <begin position="23"/>
        <end position="88"/>
    </location>
</feature>
<dbReference type="GO" id="GO:0016987">
    <property type="term" value="F:sigma factor activity"/>
    <property type="evidence" value="ECO:0007669"/>
    <property type="project" value="UniProtKB-KW"/>
</dbReference>
<dbReference type="InterPro" id="IPR013324">
    <property type="entry name" value="RNA_pol_sigma_r3/r4-like"/>
</dbReference>
<comment type="caution">
    <text evidence="7">The sequence shown here is derived from an EMBL/GenBank/DDBJ whole genome shotgun (WGS) entry which is preliminary data.</text>
</comment>
<keyword evidence="3" id="KW-0731">Sigma factor</keyword>
<dbReference type="NCBIfam" id="TIGR02937">
    <property type="entry name" value="sigma70-ECF"/>
    <property type="match status" value="1"/>
</dbReference>
<organism evidence="7 8">
    <name type="scientific">Caldibacillus debilis</name>
    <dbReference type="NCBI Taxonomy" id="301148"/>
    <lineage>
        <taxon>Bacteria</taxon>
        <taxon>Bacillati</taxon>
        <taxon>Bacillota</taxon>
        <taxon>Bacilli</taxon>
        <taxon>Bacillales</taxon>
        <taxon>Bacillaceae</taxon>
        <taxon>Caldibacillus</taxon>
    </lineage>
</organism>
<dbReference type="InterPro" id="IPR036388">
    <property type="entry name" value="WH-like_DNA-bd_sf"/>
</dbReference>
<evidence type="ECO:0000313" key="8">
    <source>
        <dbReference type="Proteomes" id="UP000257014"/>
    </source>
</evidence>
<proteinExistence type="inferred from homology"/>
<dbReference type="InterPro" id="IPR014284">
    <property type="entry name" value="RNA_pol_sigma-70_dom"/>
</dbReference>
<evidence type="ECO:0000259" key="5">
    <source>
        <dbReference type="Pfam" id="PF04542"/>
    </source>
</evidence>
<dbReference type="RefSeq" id="WP_276644230.1">
    <property type="nucleotide sequence ID" value="NZ_QEWE01000024.1"/>
</dbReference>
<dbReference type="PANTHER" id="PTHR43133">
    <property type="entry name" value="RNA POLYMERASE ECF-TYPE SIGMA FACTO"/>
    <property type="match status" value="1"/>
</dbReference>
<dbReference type="Gene3D" id="1.10.10.10">
    <property type="entry name" value="Winged helix-like DNA-binding domain superfamily/Winged helix DNA-binding domain"/>
    <property type="match status" value="1"/>
</dbReference>
<evidence type="ECO:0000256" key="1">
    <source>
        <dbReference type="ARBA" id="ARBA00010641"/>
    </source>
</evidence>
<keyword evidence="4" id="KW-0804">Transcription</keyword>
<dbReference type="SUPFAM" id="SSF88659">
    <property type="entry name" value="Sigma3 and sigma4 domains of RNA polymerase sigma factors"/>
    <property type="match status" value="1"/>
</dbReference>
<dbReference type="Pfam" id="PF08281">
    <property type="entry name" value="Sigma70_r4_2"/>
    <property type="match status" value="1"/>
</dbReference>
<dbReference type="SUPFAM" id="SSF88946">
    <property type="entry name" value="Sigma2 domain of RNA polymerase sigma factors"/>
    <property type="match status" value="1"/>
</dbReference>
<dbReference type="PANTHER" id="PTHR43133:SF51">
    <property type="entry name" value="RNA POLYMERASE SIGMA FACTOR"/>
    <property type="match status" value="1"/>
</dbReference>
<evidence type="ECO:0000256" key="3">
    <source>
        <dbReference type="ARBA" id="ARBA00023082"/>
    </source>
</evidence>
<evidence type="ECO:0000259" key="6">
    <source>
        <dbReference type="Pfam" id="PF08281"/>
    </source>
</evidence>
<comment type="similarity">
    <text evidence="1">Belongs to the sigma-70 factor family. ECF subfamily.</text>
</comment>
<dbReference type="CDD" id="cd06171">
    <property type="entry name" value="Sigma70_r4"/>
    <property type="match status" value="1"/>
</dbReference>
<dbReference type="EMBL" id="QEWE01000024">
    <property type="protein sequence ID" value="REJ26665.1"/>
    <property type="molecule type" value="Genomic_DNA"/>
</dbReference>
<accession>A0A3E0K145</accession>
<dbReference type="GO" id="GO:0003677">
    <property type="term" value="F:DNA binding"/>
    <property type="evidence" value="ECO:0007669"/>
    <property type="project" value="InterPro"/>
</dbReference>
<name>A0A3E0K145_9BACI</name>